<protein>
    <submittedName>
        <fullName evidence="8">Integral membrane protein</fullName>
    </submittedName>
</protein>
<keyword evidence="9" id="KW-1185">Reference proteome</keyword>
<dbReference type="PATRIC" id="fig|571915.4.peg.1867"/>
<dbReference type="PANTHER" id="PTHR40077">
    <property type="entry name" value="MEMBRANE PROTEIN-RELATED"/>
    <property type="match status" value="1"/>
</dbReference>
<dbReference type="KEGG" id="cmv:CMUST_08780"/>
<feature type="transmembrane region" description="Helical" evidence="6">
    <location>
        <begin position="83"/>
        <end position="106"/>
    </location>
</feature>
<dbReference type="AlphaFoldDB" id="A0A0G3GZW0"/>
<evidence type="ECO:0000256" key="6">
    <source>
        <dbReference type="SAM" id="Phobius"/>
    </source>
</evidence>
<comment type="subcellular location">
    <subcellularLocation>
        <location evidence="1">Cell membrane</location>
        <topology evidence="1">Multi-pass membrane protein</topology>
    </subcellularLocation>
</comment>
<feature type="domain" description="DUF3817" evidence="7">
    <location>
        <begin position="22"/>
        <end position="103"/>
    </location>
</feature>
<name>A0A0G3GZW0_9CORY</name>
<dbReference type="EMBL" id="CP011542">
    <property type="protein sequence ID" value="AKK06080.1"/>
    <property type="molecule type" value="Genomic_DNA"/>
</dbReference>
<evidence type="ECO:0000313" key="9">
    <source>
        <dbReference type="Proteomes" id="UP000035199"/>
    </source>
</evidence>
<dbReference type="PANTHER" id="PTHR40077:SF1">
    <property type="entry name" value="MEMBRANE PROTEIN"/>
    <property type="match status" value="1"/>
</dbReference>
<dbReference type="OrthoDB" id="3396203at2"/>
<reference evidence="8 9" key="1">
    <citation type="journal article" date="2015" name="Genome Announc.">
        <title>Complete Genome Sequence of the Type Strain Corynebacterium mustelae DSM 45274, Isolated from Various Tissues of a Male Ferret with Lethal Sepsis.</title>
        <authorList>
            <person name="Ruckert C."/>
            <person name="Eimer J."/>
            <person name="Winkler A."/>
            <person name="Tauch A."/>
        </authorList>
    </citation>
    <scope>NUCLEOTIDE SEQUENCE [LARGE SCALE GENOMIC DNA]</scope>
    <source>
        <strain evidence="8 9">DSM 45274</strain>
    </source>
</reference>
<evidence type="ECO:0000259" key="7">
    <source>
        <dbReference type="Pfam" id="PF12823"/>
    </source>
</evidence>
<proteinExistence type="predicted"/>
<feature type="transmembrane region" description="Helical" evidence="6">
    <location>
        <begin position="26"/>
        <end position="44"/>
    </location>
</feature>
<sequence length="172" mass="18707">MVDYSDSATIGSHDGVFSSPRRLHRVVAFIEMGTWTFLIVGMVLKYSGVTEAVVPIAGSIHGFGFLCFVFVTIGIWINDRWDAPWGIAGLAVSAIPWAALPFTIVLDRRGMLSDSWRFRRGDSPRSVSEKILAIVVRNPVVSCVVLAVIVAVVFSILLYLGPPVDVEGVLTS</sequence>
<dbReference type="InterPro" id="IPR023845">
    <property type="entry name" value="DUF3817_TM"/>
</dbReference>
<evidence type="ECO:0000256" key="4">
    <source>
        <dbReference type="ARBA" id="ARBA00022989"/>
    </source>
</evidence>
<accession>A0A0G3GZW0</accession>
<evidence type="ECO:0000256" key="3">
    <source>
        <dbReference type="ARBA" id="ARBA00022692"/>
    </source>
</evidence>
<evidence type="ECO:0000256" key="1">
    <source>
        <dbReference type="ARBA" id="ARBA00004651"/>
    </source>
</evidence>
<keyword evidence="5 6" id="KW-0472">Membrane</keyword>
<dbReference type="RefSeq" id="WP_047262181.1">
    <property type="nucleotide sequence ID" value="NZ_CP011542.1"/>
</dbReference>
<organism evidence="8 9">
    <name type="scientific">Corynebacterium mustelae</name>
    <dbReference type="NCBI Taxonomy" id="571915"/>
    <lineage>
        <taxon>Bacteria</taxon>
        <taxon>Bacillati</taxon>
        <taxon>Actinomycetota</taxon>
        <taxon>Actinomycetes</taxon>
        <taxon>Mycobacteriales</taxon>
        <taxon>Corynebacteriaceae</taxon>
        <taxon>Corynebacterium</taxon>
    </lineage>
</organism>
<gene>
    <name evidence="8" type="ORF">CMUST_08780</name>
</gene>
<evidence type="ECO:0000256" key="5">
    <source>
        <dbReference type="ARBA" id="ARBA00023136"/>
    </source>
</evidence>
<dbReference type="STRING" id="571915.CMUST_08780"/>
<keyword evidence="3 6" id="KW-0812">Transmembrane</keyword>
<keyword evidence="4 6" id="KW-1133">Transmembrane helix</keyword>
<dbReference type="GO" id="GO:0005886">
    <property type="term" value="C:plasma membrane"/>
    <property type="evidence" value="ECO:0007669"/>
    <property type="project" value="UniProtKB-SubCell"/>
</dbReference>
<dbReference type="NCBIfam" id="TIGR03954">
    <property type="entry name" value="integ_memb_HG"/>
    <property type="match status" value="1"/>
</dbReference>
<evidence type="ECO:0000313" key="8">
    <source>
        <dbReference type="EMBL" id="AKK06080.1"/>
    </source>
</evidence>
<reference evidence="9" key="2">
    <citation type="submission" date="2015-05" db="EMBL/GenBank/DDBJ databases">
        <title>Complete genome sequence of Corynebacterium mustelae DSM 45274, isolated from various tissues of a male ferret with lethal sepsis.</title>
        <authorList>
            <person name="Ruckert C."/>
            <person name="Albersmeier A."/>
            <person name="Winkler A."/>
            <person name="Tauch A."/>
        </authorList>
    </citation>
    <scope>NUCLEOTIDE SEQUENCE [LARGE SCALE GENOMIC DNA]</scope>
    <source>
        <strain evidence="9">DSM 45274</strain>
    </source>
</reference>
<evidence type="ECO:0000256" key="2">
    <source>
        <dbReference type="ARBA" id="ARBA00022475"/>
    </source>
</evidence>
<dbReference type="Proteomes" id="UP000035199">
    <property type="component" value="Chromosome"/>
</dbReference>
<feature type="transmembrane region" description="Helical" evidence="6">
    <location>
        <begin position="140"/>
        <end position="160"/>
    </location>
</feature>
<keyword evidence="2" id="KW-1003">Cell membrane</keyword>
<dbReference type="Pfam" id="PF12823">
    <property type="entry name" value="DUF3817"/>
    <property type="match status" value="1"/>
</dbReference>
<feature type="transmembrane region" description="Helical" evidence="6">
    <location>
        <begin position="56"/>
        <end position="77"/>
    </location>
</feature>